<dbReference type="PANTHER" id="PTHR43032:SF2">
    <property type="entry name" value="BLL0505 PROTEIN"/>
    <property type="match status" value="1"/>
</dbReference>
<evidence type="ECO:0000259" key="1">
    <source>
        <dbReference type="Pfam" id="PF00174"/>
    </source>
</evidence>
<dbReference type="Pfam" id="PF00174">
    <property type="entry name" value="Oxidored_molyb"/>
    <property type="match status" value="1"/>
</dbReference>
<dbReference type="OrthoDB" id="9778777at2"/>
<reference evidence="3" key="1">
    <citation type="submission" date="2018-09" db="EMBL/GenBank/DDBJ databases">
        <authorList>
            <person name="Livingstone P.G."/>
            <person name="Whitworth D.E."/>
        </authorList>
    </citation>
    <scope>NUCLEOTIDE SEQUENCE [LARGE SCALE GENOMIC DNA]</scope>
    <source>
        <strain evidence="3">AB050A</strain>
    </source>
</reference>
<dbReference type="RefSeq" id="WP_120560473.1">
    <property type="nucleotide sequence ID" value="NZ_RAWK01000420.1"/>
</dbReference>
<dbReference type="Gene3D" id="3.90.420.10">
    <property type="entry name" value="Oxidoreductase, molybdopterin-binding domain"/>
    <property type="match status" value="1"/>
</dbReference>
<evidence type="ECO:0000313" key="2">
    <source>
        <dbReference type="EMBL" id="RKH53205.1"/>
    </source>
</evidence>
<dbReference type="AlphaFoldDB" id="A0A3A8PI04"/>
<gene>
    <name evidence="2" type="ORF">D7W81_39375</name>
</gene>
<sequence length="232" mass="25751">MPAERVLTRRRVLLGAAALTTSACDSQRPRAGFLGVMDRFNEHAQSALFHPTRLAPEEPVEQLTQPGDFPHYFLSDTVPLAPADWRLEVGGLVARPRTFTLEELQRLPRTGFRIRHHCVEGWSAVASWHGVRVSDLARAVGADPRAGFVEFRSFDQGYYSSWDAASALHPQTVLAYGMNGAPLIPGHGAPLRLYSGVKLGYKMVKYLTTVRFLPEATGGTWEDRGYEWFAGV</sequence>
<dbReference type="PROSITE" id="PS51257">
    <property type="entry name" value="PROKAR_LIPOPROTEIN"/>
    <property type="match status" value="1"/>
</dbReference>
<keyword evidence="3" id="KW-1185">Reference proteome</keyword>
<name>A0A3A8PI04_9BACT</name>
<dbReference type="EMBL" id="RAWK01000420">
    <property type="protein sequence ID" value="RKH53205.1"/>
    <property type="molecule type" value="Genomic_DNA"/>
</dbReference>
<dbReference type="Proteomes" id="UP000267003">
    <property type="component" value="Unassembled WGS sequence"/>
</dbReference>
<accession>A0A3A8PI04</accession>
<dbReference type="PANTHER" id="PTHR43032">
    <property type="entry name" value="PROTEIN-METHIONINE-SULFOXIDE REDUCTASE"/>
    <property type="match status" value="1"/>
</dbReference>
<proteinExistence type="predicted"/>
<dbReference type="SUPFAM" id="SSF56524">
    <property type="entry name" value="Oxidoreductase molybdopterin-binding domain"/>
    <property type="match status" value="1"/>
</dbReference>
<comment type="caution">
    <text evidence="2">The sequence shown here is derived from an EMBL/GenBank/DDBJ whole genome shotgun (WGS) entry which is preliminary data.</text>
</comment>
<protein>
    <submittedName>
        <fullName evidence="2">Molybdopterin-binding protein</fullName>
    </submittedName>
</protein>
<feature type="domain" description="Oxidoreductase molybdopterin-binding" evidence="1">
    <location>
        <begin position="78"/>
        <end position="221"/>
    </location>
</feature>
<dbReference type="InterPro" id="IPR000572">
    <property type="entry name" value="OxRdtase_Mopterin-bd_dom"/>
</dbReference>
<evidence type="ECO:0000313" key="3">
    <source>
        <dbReference type="Proteomes" id="UP000267003"/>
    </source>
</evidence>
<organism evidence="2 3">
    <name type="scientific">Corallococcus aberystwythensis</name>
    <dbReference type="NCBI Taxonomy" id="2316722"/>
    <lineage>
        <taxon>Bacteria</taxon>
        <taxon>Pseudomonadati</taxon>
        <taxon>Myxococcota</taxon>
        <taxon>Myxococcia</taxon>
        <taxon>Myxococcales</taxon>
        <taxon>Cystobacterineae</taxon>
        <taxon>Myxococcaceae</taxon>
        <taxon>Corallococcus</taxon>
    </lineage>
</organism>
<dbReference type="InterPro" id="IPR036374">
    <property type="entry name" value="OxRdtase_Mopterin-bd_sf"/>
</dbReference>